<dbReference type="Pfam" id="PF13585">
    <property type="entry name" value="CHU_C"/>
    <property type="match status" value="1"/>
</dbReference>
<proteinExistence type="predicted"/>
<evidence type="ECO:0000259" key="2">
    <source>
        <dbReference type="Pfam" id="PF25778"/>
    </source>
</evidence>
<feature type="domain" description="DUF7948" evidence="2">
    <location>
        <begin position="34"/>
        <end position="256"/>
    </location>
</feature>
<dbReference type="SUPFAM" id="SSF49299">
    <property type="entry name" value="PKD domain"/>
    <property type="match status" value="1"/>
</dbReference>
<dbReference type="InterPro" id="IPR013783">
    <property type="entry name" value="Ig-like_fold"/>
</dbReference>
<accession>A0A6C0GTF6</accession>
<feature type="signal peptide" evidence="1">
    <location>
        <begin position="1"/>
        <end position="19"/>
    </location>
</feature>
<organism evidence="3 4">
    <name type="scientific">Rhodocytophaga rosea</name>
    <dbReference type="NCBI Taxonomy" id="2704465"/>
    <lineage>
        <taxon>Bacteria</taxon>
        <taxon>Pseudomonadati</taxon>
        <taxon>Bacteroidota</taxon>
        <taxon>Cytophagia</taxon>
        <taxon>Cytophagales</taxon>
        <taxon>Rhodocytophagaceae</taxon>
        <taxon>Rhodocytophaga</taxon>
    </lineage>
</organism>
<dbReference type="EMBL" id="CP048222">
    <property type="protein sequence ID" value="QHT71449.1"/>
    <property type="molecule type" value="Genomic_DNA"/>
</dbReference>
<dbReference type="RefSeq" id="WP_162447388.1">
    <property type="nucleotide sequence ID" value="NZ_CP048222.1"/>
</dbReference>
<protein>
    <submittedName>
        <fullName evidence="3">Gliding motility-associated C-terminal domain-containing protein</fullName>
    </submittedName>
</protein>
<name>A0A6C0GTF6_9BACT</name>
<dbReference type="InterPro" id="IPR057708">
    <property type="entry name" value="DUF7948"/>
</dbReference>
<dbReference type="InterPro" id="IPR052918">
    <property type="entry name" value="Motility_Chemotaxis_Reg"/>
</dbReference>
<keyword evidence="1" id="KW-0732">Signal</keyword>
<dbReference type="Pfam" id="PF25778">
    <property type="entry name" value="DUF7948"/>
    <property type="match status" value="1"/>
</dbReference>
<dbReference type="Proteomes" id="UP000480178">
    <property type="component" value="Chromosome"/>
</dbReference>
<evidence type="ECO:0000313" key="4">
    <source>
        <dbReference type="Proteomes" id="UP000480178"/>
    </source>
</evidence>
<feature type="chain" id="PRO_5025363035" evidence="1">
    <location>
        <begin position="20"/>
        <end position="990"/>
    </location>
</feature>
<dbReference type="Gene3D" id="2.60.40.10">
    <property type="entry name" value="Immunoglobulins"/>
    <property type="match status" value="1"/>
</dbReference>
<dbReference type="KEGG" id="rhoz:GXP67_34715"/>
<dbReference type="PANTHER" id="PTHR35580">
    <property type="entry name" value="CELL SURFACE GLYCOPROTEIN (S-LAYER PROTEIN)-LIKE PROTEIN"/>
    <property type="match status" value="1"/>
</dbReference>
<dbReference type="AlphaFoldDB" id="A0A6C0GTF6"/>
<evidence type="ECO:0000256" key="1">
    <source>
        <dbReference type="SAM" id="SignalP"/>
    </source>
</evidence>
<reference evidence="3 4" key="1">
    <citation type="submission" date="2020-01" db="EMBL/GenBank/DDBJ databases">
        <authorList>
            <person name="Kim M.K."/>
        </authorList>
    </citation>
    <scope>NUCLEOTIDE SEQUENCE [LARGE SCALE GENOMIC DNA]</scope>
    <source>
        <strain evidence="3 4">172606-1</strain>
    </source>
</reference>
<sequence length="990" mass="107881">MRFLFVVTCLLLLVPFALKAEIYNDQPANASIKFVKNLNQWDKNILFRANIPGGFLFIKSSSLHYVFYDTKAVSRIHAHTSEHSNAKQASNAPSSRQIQAHGFEVHFEGANRTPFMETSGESTDKKNFFLGNDPSRWASEVPGFNQITYKNIYPGIDLKLYTQHATLKYDFIVSPKADASKIKLRYEGADHIKLQEGFLQIQTSVNTVTETKPYSYQLLSGKQQQIPSEFTLQGNILRFDFPKGYDTSLPLVIDPVLVFSTYSGSFTDNWGFTATFDEAGNLYSGGIEFGNRFPATTGSFQFTFAGEIDVALLKYSPDGKRLLYATYLGGSATDLPHSMIVNANNELIVMGTTGSSNFPFSADAFDKSFNGGSKIEPLRTDPVNDGGITYEEGSDLFITKFNAAGNGLVGSSYVGGSGNDGINTINDLTRSYGDQFRGEVHIDESGNIYIASTTYSEDFPLINPAQGNLSGGQDAIVCKFNPSLSALLWSTYFGGSGADAASGVRVGKSGSIYIGGGTSSPDLQVQPNTIKPTFTDAEDGYIAKFTNNVLAASTYIGTNTNDIVALIDLDALENVYVMGITFGDYPLSGDVYNNPGSSQFIHAMSNDFTKTIFSTVIGSGRNTPDLSPTAFQVSNCGYIYLSGWGGLNGRDVSDMPTTSDALRRTTNSDDFYLMIMDTQAAAVLYGTYFGSTQGTNHVDGGTSRFDKKGIIYHAACACRDNSSFPTTPGAWSQRNNGNNTDITGTNDGCNNVAFKFDLDIAIDPPIELCYGENITLQAFGGIQYEWTPATGLSDPFAATPIASPDQTTTYTVSITDALGCVRQKSVRVEVSEPIPVDFDLTISSECGKPATVRFVNNSIEGDRILWILGNGDTLTSTPDSYNYDIKGGTYEVVLTVFKGLCKESLAKTIQVENNKPPPNVITPNGDQFNETFIAPNIGSKLEIYNRWGKPIYQSDSYQNTWGQEVPNGVYYYLITSPQGTRCKGWIHVLF</sequence>
<keyword evidence="4" id="KW-1185">Reference proteome</keyword>
<dbReference type="InterPro" id="IPR035986">
    <property type="entry name" value="PKD_dom_sf"/>
</dbReference>
<evidence type="ECO:0000313" key="3">
    <source>
        <dbReference type="EMBL" id="QHT71449.1"/>
    </source>
</evidence>
<dbReference type="PANTHER" id="PTHR35580:SF1">
    <property type="entry name" value="PHYTASE-LIKE DOMAIN-CONTAINING PROTEIN"/>
    <property type="match status" value="1"/>
</dbReference>
<gene>
    <name evidence="3" type="ORF">GXP67_34715</name>
</gene>